<dbReference type="Proteomes" id="UP000077248">
    <property type="component" value="Unassembled WGS sequence"/>
</dbReference>
<feature type="region of interest" description="Disordered" evidence="1">
    <location>
        <begin position="226"/>
        <end position="250"/>
    </location>
</feature>
<evidence type="ECO:0000313" key="4">
    <source>
        <dbReference type="Proteomes" id="UP000077248"/>
    </source>
</evidence>
<dbReference type="EMBL" id="KV441484">
    <property type="protein sequence ID" value="OAG18216.1"/>
    <property type="molecule type" value="Genomic_DNA"/>
</dbReference>
<dbReference type="RefSeq" id="XP_018383637.1">
    <property type="nucleotide sequence ID" value="XM_018528636.1"/>
</dbReference>
<dbReference type="AlphaFoldDB" id="A0A177DFF3"/>
<feature type="domain" description="DUF7918" evidence="2">
    <location>
        <begin position="9"/>
        <end position="226"/>
    </location>
</feature>
<dbReference type="Pfam" id="PF25534">
    <property type="entry name" value="DUF7918"/>
    <property type="match status" value="1"/>
</dbReference>
<evidence type="ECO:0000259" key="2">
    <source>
        <dbReference type="Pfam" id="PF25534"/>
    </source>
</evidence>
<name>A0A177DFF3_ALTAL</name>
<dbReference type="PANTHER" id="PTHR36223:SF1">
    <property type="entry name" value="TRANSCRIPTION ELONGATION FACTOR EAF N-TERMINAL DOMAIN-CONTAINING PROTEIN"/>
    <property type="match status" value="1"/>
</dbReference>
<accession>A0A177DFF3</accession>
<dbReference type="KEGG" id="aalt:CC77DRAFT_1063546"/>
<protein>
    <recommendedName>
        <fullName evidence="2">DUF7918 domain-containing protein</fullName>
    </recommendedName>
</protein>
<dbReference type="InterPro" id="IPR057678">
    <property type="entry name" value="DUF7918"/>
</dbReference>
<keyword evidence="4" id="KW-1185">Reference proteome</keyword>
<dbReference type="STRING" id="5599.A0A177DFF3"/>
<proteinExistence type="predicted"/>
<sequence>MAIHSDYPGLTVQIICGGKPIEEHVNEEDEERDEPKTTTRYVECQSNTEFAIKTTFRPPFAPLDLAIHVHLDGIKVNGLIVHKHQMLNETYVKSATKWKEGQKWRASKFVFSDLNVVQEDSETLAEKNMDALSQVGTISVVITPILSMLKERRPKGRKRELKEFGMISEETVKGDVRSHVIGLAPALAIKAPNKYSTKEAKEPLVTFRFKYRSIAALKSLGIVSRSLSPSQDTQPESITKGNTTKLSPDCCHRDTSSIVTSQAETASITPGLLQQSPTPINQRMQSGLTKKDILVLIKHYRGSSAGLEGLPEKDLAILLSSYRGDKPNETPINQEPVLSESRARIKRELVGDSVARGKGKKRKVEIIVLDD</sequence>
<dbReference type="GeneID" id="29114230"/>
<feature type="compositionally biased region" description="Polar residues" evidence="1">
    <location>
        <begin position="226"/>
        <end position="246"/>
    </location>
</feature>
<dbReference type="PANTHER" id="PTHR36223">
    <property type="entry name" value="BETA-LACTAMASE-TYPE TRANSPEPTIDASE FOLD DOMAIN CONTAINING PROTEIN"/>
    <property type="match status" value="1"/>
</dbReference>
<dbReference type="OMA" id="TTRYVEC"/>
<dbReference type="VEuPathDB" id="FungiDB:CC77DRAFT_1063546"/>
<reference evidence="3 4" key="1">
    <citation type="submission" date="2016-05" db="EMBL/GenBank/DDBJ databases">
        <title>Comparative analysis of secretome profiles of manganese(II)-oxidizing ascomycete fungi.</title>
        <authorList>
            <consortium name="DOE Joint Genome Institute"/>
            <person name="Zeiner C.A."/>
            <person name="Purvine S.O."/>
            <person name="Zink E.M."/>
            <person name="Wu S."/>
            <person name="Pasa-Tolic L."/>
            <person name="Chaput D.L."/>
            <person name="Haridas S."/>
            <person name="Grigoriev I.V."/>
            <person name="Santelli C.M."/>
            <person name="Hansel C.M."/>
        </authorList>
    </citation>
    <scope>NUCLEOTIDE SEQUENCE [LARGE SCALE GENOMIC DNA]</scope>
    <source>
        <strain evidence="3 4">SRC1lrK2f</strain>
    </source>
</reference>
<evidence type="ECO:0000256" key="1">
    <source>
        <dbReference type="SAM" id="MobiDB-lite"/>
    </source>
</evidence>
<organism evidence="3 4">
    <name type="scientific">Alternaria alternata</name>
    <name type="common">Alternaria rot fungus</name>
    <name type="synonym">Torula alternata</name>
    <dbReference type="NCBI Taxonomy" id="5599"/>
    <lineage>
        <taxon>Eukaryota</taxon>
        <taxon>Fungi</taxon>
        <taxon>Dikarya</taxon>
        <taxon>Ascomycota</taxon>
        <taxon>Pezizomycotina</taxon>
        <taxon>Dothideomycetes</taxon>
        <taxon>Pleosporomycetidae</taxon>
        <taxon>Pleosporales</taxon>
        <taxon>Pleosporineae</taxon>
        <taxon>Pleosporaceae</taxon>
        <taxon>Alternaria</taxon>
        <taxon>Alternaria sect. Alternaria</taxon>
        <taxon>Alternaria alternata complex</taxon>
    </lineage>
</organism>
<evidence type="ECO:0000313" key="3">
    <source>
        <dbReference type="EMBL" id="OAG18216.1"/>
    </source>
</evidence>
<gene>
    <name evidence="3" type="ORF">CC77DRAFT_1063546</name>
</gene>